<reference evidence="2" key="1">
    <citation type="submission" date="2014-04" db="EMBL/GenBank/DDBJ databases">
        <title>Evolutionary Origins and Diversification of the Mycorrhizal Mutualists.</title>
        <authorList>
            <consortium name="DOE Joint Genome Institute"/>
            <consortium name="Mycorrhizal Genomics Consortium"/>
            <person name="Kohler A."/>
            <person name="Kuo A."/>
            <person name="Nagy L.G."/>
            <person name="Floudas D."/>
            <person name="Copeland A."/>
            <person name="Barry K.W."/>
            <person name="Cichocki N."/>
            <person name="Veneault-Fourrey C."/>
            <person name="LaButti K."/>
            <person name="Lindquist E.A."/>
            <person name="Lipzen A."/>
            <person name="Lundell T."/>
            <person name="Morin E."/>
            <person name="Murat C."/>
            <person name="Riley R."/>
            <person name="Ohm R."/>
            <person name="Sun H."/>
            <person name="Tunlid A."/>
            <person name="Henrissat B."/>
            <person name="Grigoriev I.V."/>
            <person name="Hibbett D.S."/>
            <person name="Martin F."/>
        </authorList>
    </citation>
    <scope>NUCLEOTIDE SEQUENCE [LARGE SCALE GENOMIC DNA]</scope>
    <source>
        <strain evidence="2">FD-334 SS-4</strain>
    </source>
</reference>
<dbReference type="Proteomes" id="UP000054270">
    <property type="component" value="Unassembled WGS sequence"/>
</dbReference>
<keyword evidence="2" id="KW-1185">Reference proteome</keyword>
<accession>A0A0D2PAQ4</accession>
<dbReference type="EMBL" id="KN817530">
    <property type="protein sequence ID" value="KJA25656.1"/>
    <property type="molecule type" value="Genomic_DNA"/>
</dbReference>
<name>A0A0D2PAQ4_HYPSF</name>
<organism evidence="1 2">
    <name type="scientific">Hypholoma sublateritium (strain FD-334 SS-4)</name>
    <dbReference type="NCBI Taxonomy" id="945553"/>
    <lineage>
        <taxon>Eukaryota</taxon>
        <taxon>Fungi</taxon>
        <taxon>Dikarya</taxon>
        <taxon>Basidiomycota</taxon>
        <taxon>Agaricomycotina</taxon>
        <taxon>Agaricomycetes</taxon>
        <taxon>Agaricomycetidae</taxon>
        <taxon>Agaricales</taxon>
        <taxon>Agaricineae</taxon>
        <taxon>Strophariaceae</taxon>
        <taxon>Hypholoma</taxon>
    </lineage>
</organism>
<sequence length="161" mass="18338">MPRPFFAYVPDVLPGGTNIPKDSEAGDWFHSLSDTQLTDYLRQLDKMLDSFDSSYLTIFAVENPLAALERCRGNLNCLVFANSSAIVLVNNPKLVAAILRLFRVEMYLLHLCARTPFLQGHQPSSRYCARLMLEGRLDFAYLLLHHPEFRVLAHDPFILPD</sequence>
<dbReference type="AlphaFoldDB" id="A0A0D2PAQ4"/>
<gene>
    <name evidence="1" type="ORF">HYPSUDRAFT_199387</name>
</gene>
<evidence type="ECO:0000313" key="2">
    <source>
        <dbReference type="Proteomes" id="UP000054270"/>
    </source>
</evidence>
<protein>
    <submittedName>
        <fullName evidence="1">Uncharacterized protein</fullName>
    </submittedName>
</protein>
<evidence type="ECO:0000313" key="1">
    <source>
        <dbReference type="EMBL" id="KJA25656.1"/>
    </source>
</evidence>
<proteinExistence type="predicted"/>